<dbReference type="AlphaFoldDB" id="A7IQ62"/>
<dbReference type="Gene3D" id="3.90.1530.30">
    <property type="match status" value="1"/>
</dbReference>
<evidence type="ECO:0000313" key="3">
    <source>
        <dbReference type="Proteomes" id="UP000002417"/>
    </source>
</evidence>
<dbReference type="InterPro" id="IPR036086">
    <property type="entry name" value="ParB/Sulfiredoxin_sf"/>
</dbReference>
<accession>A7IQ62</accession>
<dbReference type="SMART" id="SM00470">
    <property type="entry name" value="ParB"/>
    <property type="match status" value="1"/>
</dbReference>
<proteinExistence type="predicted"/>
<dbReference type="GO" id="GO:0007059">
    <property type="term" value="P:chromosome segregation"/>
    <property type="evidence" value="ECO:0007669"/>
    <property type="project" value="TreeGrafter"/>
</dbReference>
<dbReference type="PhylomeDB" id="A7IQ62"/>
<dbReference type="EMBL" id="CP000782">
    <property type="protein sequence ID" value="ABS70158.1"/>
    <property type="molecule type" value="Genomic_DNA"/>
</dbReference>
<protein>
    <submittedName>
        <fullName evidence="2">ParB domain protein nuclease</fullName>
    </submittedName>
</protein>
<organism evidence="2 3">
    <name type="scientific">Xanthobacter autotrophicus (strain ATCC BAA-1158 / Py2)</name>
    <dbReference type="NCBI Taxonomy" id="78245"/>
    <lineage>
        <taxon>Bacteria</taxon>
        <taxon>Pseudomonadati</taxon>
        <taxon>Pseudomonadota</taxon>
        <taxon>Alphaproteobacteria</taxon>
        <taxon>Hyphomicrobiales</taxon>
        <taxon>Xanthobacteraceae</taxon>
        <taxon>Xanthobacter</taxon>
    </lineage>
</organism>
<dbReference type="eggNOG" id="COG1475">
    <property type="taxonomic scope" value="Bacteria"/>
</dbReference>
<gene>
    <name evidence="2" type="ordered locus">Xaut_4956</name>
</gene>
<dbReference type="PANTHER" id="PTHR33375">
    <property type="entry name" value="CHROMOSOME-PARTITIONING PROTEIN PARB-RELATED"/>
    <property type="match status" value="1"/>
</dbReference>
<dbReference type="HOGENOM" id="CLU_132703_0_0_5"/>
<sequence length="172" mass="19023">MAKAPQKIALSEAETIPYDKLVLSQSNVRQVRNGVSIEQLAEEIARRGLLQSLNVRPERTADGEETGRFEVPAGGRRLLALGLLVAQKRMMKTAPAPCIVNRTSDTSAEEDSLVENLRREDLHPLDQFRAFKILHDQGLDEEEIAARFFLTPRDGEAAPEARHGVADAARSL</sequence>
<geneLocation type="plasmid" evidence="2 3">
    <name>pXAUT01</name>
</geneLocation>
<dbReference type="InterPro" id="IPR050336">
    <property type="entry name" value="Chromosome_partition/occlusion"/>
</dbReference>
<dbReference type="InterPro" id="IPR003115">
    <property type="entry name" value="ParB_N"/>
</dbReference>
<dbReference type="PANTHER" id="PTHR33375:SF7">
    <property type="entry name" value="CHROMOSOME 2-PARTITIONING PROTEIN PARB-RELATED"/>
    <property type="match status" value="1"/>
</dbReference>
<dbReference type="SUPFAM" id="SSF109709">
    <property type="entry name" value="KorB DNA-binding domain-like"/>
    <property type="match status" value="1"/>
</dbReference>
<dbReference type="GO" id="GO:0005694">
    <property type="term" value="C:chromosome"/>
    <property type="evidence" value="ECO:0007669"/>
    <property type="project" value="TreeGrafter"/>
</dbReference>
<reference evidence="2 3" key="1">
    <citation type="submission" date="2007-07" db="EMBL/GenBank/DDBJ databases">
        <title>Complete sequence of plasmid pXAUT01 of Xanthobacter autotrophicus Py2.</title>
        <authorList>
            <consortium name="US DOE Joint Genome Institute"/>
            <person name="Copeland A."/>
            <person name="Lucas S."/>
            <person name="Lapidus A."/>
            <person name="Barry K."/>
            <person name="Glavina del Rio T."/>
            <person name="Hammon N."/>
            <person name="Israni S."/>
            <person name="Dalin E."/>
            <person name="Tice H."/>
            <person name="Pitluck S."/>
            <person name="Sims D."/>
            <person name="Brettin T."/>
            <person name="Bruce D."/>
            <person name="Detter J.C."/>
            <person name="Han C."/>
            <person name="Tapia R."/>
            <person name="Brainard J."/>
            <person name="Schmutz J."/>
            <person name="Larimer F."/>
            <person name="Land M."/>
            <person name="Hauser L."/>
            <person name="Kyrpides N."/>
            <person name="Kim E."/>
            <person name="Ensigns S.A."/>
            <person name="Richardson P."/>
        </authorList>
    </citation>
    <scope>NUCLEOTIDE SEQUENCE [LARGE SCALE GENOMIC DNA]</scope>
    <source>
        <strain evidence="3">ATCC BAA-1158 / Py2</strain>
        <plasmid evidence="3">Plasmid pXAUT01</plasmid>
    </source>
</reference>
<evidence type="ECO:0000259" key="1">
    <source>
        <dbReference type="SMART" id="SM00470"/>
    </source>
</evidence>
<dbReference type="KEGG" id="xau:Xaut_4956"/>
<name>A7IQ62_XANP2</name>
<keyword evidence="3" id="KW-1185">Reference proteome</keyword>
<feature type="domain" description="ParB-like N-terminal" evidence="1">
    <location>
        <begin position="14"/>
        <end position="117"/>
    </location>
</feature>
<keyword evidence="2" id="KW-0614">Plasmid</keyword>
<dbReference type="FunFam" id="3.90.1530.30:FF:000002">
    <property type="entry name" value="Chromosome partitioning protein ParB"/>
    <property type="match status" value="1"/>
</dbReference>
<dbReference type="Proteomes" id="UP000002417">
    <property type="component" value="Plasmid pXAUT01"/>
</dbReference>
<dbReference type="Pfam" id="PF02195">
    <property type="entry name" value="ParB_N"/>
    <property type="match status" value="1"/>
</dbReference>
<dbReference type="SUPFAM" id="SSF110849">
    <property type="entry name" value="ParB/Sulfiredoxin"/>
    <property type="match status" value="1"/>
</dbReference>
<dbReference type="Gene3D" id="1.10.10.2830">
    <property type="match status" value="1"/>
</dbReference>
<evidence type="ECO:0000313" key="2">
    <source>
        <dbReference type="EMBL" id="ABS70158.1"/>
    </source>
</evidence>